<dbReference type="SUPFAM" id="SSF52172">
    <property type="entry name" value="CheY-like"/>
    <property type="match status" value="1"/>
</dbReference>
<evidence type="ECO:0000259" key="10">
    <source>
        <dbReference type="PROSITE" id="PS50110"/>
    </source>
</evidence>
<feature type="domain" description="Histidine kinase" evidence="9">
    <location>
        <begin position="272"/>
        <end position="495"/>
    </location>
</feature>
<protein>
    <recommendedName>
        <fullName evidence="3">histidine kinase</fullName>
        <ecNumber evidence="3">2.7.13.3</ecNumber>
    </recommendedName>
</protein>
<dbReference type="Pfam" id="PF00072">
    <property type="entry name" value="Response_reg"/>
    <property type="match status" value="1"/>
</dbReference>
<dbReference type="EC" id="2.7.13.3" evidence="3"/>
<dbReference type="STRING" id="488535.SAMN04487963_1963"/>
<dbReference type="OrthoDB" id="9810730at2"/>
<dbReference type="PROSITE" id="PS50885">
    <property type="entry name" value="HAMP"/>
    <property type="match status" value="1"/>
</dbReference>
<accession>A0A1I4PE14</accession>
<evidence type="ECO:0000256" key="3">
    <source>
        <dbReference type="ARBA" id="ARBA00012438"/>
    </source>
</evidence>
<dbReference type="AlphaFoldDB" id="A0A1I4PE14"/>
<feature type="domain" description="HAMP" evidence="11">
    <location>
        <begin position="189"/>
        <end position="243"/>
    </location>
</feature>
<dbReference type="GO" id="GO:0000155">
    <property type="term" value="F:phosphorelay sensor kinase activity"/>
    <property type="evidence" value="ECO:0007669"/>
    <property type="project" value="InterPro"/>
</dbReference>
<organism evidence="12 13">
    <name type="scientific">Marinobacter zhejiangensis</name>
    <dbReference type="NCBI Taxonomy" id="488535"/>
    <lineage>
        <taxon>Bacteria</taxon>
        <taxon>Pseudomonadati</taxon>
        <taxon>Pseudomonadota</taxon>
        <taxon>Gammaproteobacteria</taxon>
        <taxon>Pseudomonadales</taxon>
        <taxon>Marinobacteraceae</taxon>
        <taxon>Marinobacter</taxon>
    </lineage>
</organism>
<keyword evidence="5" id="KW-0808">Transferase</keyword>
<dbReference type="InterPro" id="IPR036097">
    <property type="entry name" value="HisK_dim/P_sf"/>
</dbReference>
<dbReference type="CDD" id="cd00082">
    <property type="entry name" value="HisKA"/>
    <property type="match status" value="1"/>
</dbReference>
<dbReference type="InterPro" id="IPR003660">
    <property type="entry name" value="HAMP_dom"/>
</dbReference>
<feature type="modified residue" description="4-aspartylphosphate" evidence="8">
    <location>
        <position position="572"/>
    </location>
</feature>
<evidence type="ECO:0000256" key="4">
    <source>
        <dbReference type="ARBA" id="ARBA00022553"/>
    </source>
</evidence>
<dbReference type="Gene3D" id="3.40.50.2300">
    <property type="match status" value="1"/>
</dbReference>
<evidence type="ECO:0000256" key="2">
    <source>
        <dbReference type="ARBA" id="ARBA00004370"/>
    </source>
</evidence>
<evidence type="ECO:0000259" key="9">
    <source>
        <dbReference type="PROSITE" id="PS50109"/>
    </source>
</evidence>
<gene>
    <name evidence="12" type="ORF">SAMN04487963_1963</name>
</gene>
<keyword evidence="13" id="KW-1185">Reference proteome</keyword>
<dbReference type="InterPro" id="IPR003661">
    <property type="entry name" value="HisK_dim/P_dom"/>
</dbReference>
<dbReference type="Gene3D" id="1.10.287.130">
    <property type="match status" value="1"/>
</dbReference>
<comment type="catalytic activity">
    <reaction evidence="1">
        <text>ATP + protein L-histidine = ADP + protein N-phospho-L-histidine.</text>
        <dbReference type="EC" id="2.7.13.3"/>
    </reaction>
</comment>
<dbReference type="CDD" id="cd17546">
    <property type="entry name" value="REC_hyHK_CKI1_RcsC-like"/>
    <property type="match status" value="1"/>
</dbReference>
<dbReference type="SMART" id="SM00448">
    <property type="entry name" value="REC"/>
    <property type="match status" value="1"/>
</dbReference>
<dbReference type="SMART" id="SM00387">
    <property type="entry name" value="HATPase_c"/>
    <property type="match status" value="1"/>
</dbReference>
<evidence type="ECO:0000256" key="1">
    <source>
        <dbReference type="ARBA" id="ARBA00000085"/>
    </source>
</evidence>
<dbReference type="InterPro" id="IPR003594">
    <property type="entry name" value="HATPase_dom"/>
</dbReference>
<dbReference type="RefSeq" id="WP_092021960.1">
    <property type="nucleotide sequence ID" value="NZ_FOUE01000002.1"/>
</dbReference>
<reference evidence="13" key="1">
    <citation type="submission" date="2016-10" db="EMBL/GenBank/DDBJ databases">
        <authorList>
            <person name="Varghese N."/>
            <person name="Submissions S."/>
        </authorList>
    </citation>
    <scope>NUCLEOTIDE SEQUENCE [LARGE SCALE GENOMIC DNA]</scope>
    <source>
        <strain evidence="13">CGMCC 1.7061</strain>
    </source>
</reference>
<dbReference type="InterPro" id="IPR036890">
    <property type="entry name" value="HATPase_C_sf"/>
</dbReference>
<dbReference type="SMART" id="SM00388">
    <property type="entry name" value="HisKA"/>
    <property type="match status" value="1"/>
</dbReference>
<dbReference type="EMBL" id="FOUE01000002">
    <property type="protein sequence ID" value="SFM26001.1"/>
    <property type="molecule type" value="Genomic_DNA"/>
</dbReference>
<dbReference type="InterPro" id="IPR005467">
    <property type="entry name" value="His_kinase_dom"/>
</dbReference>
<evidence type="ECO:0000256" key="5">
    <source>
        <dbReference type="ARBA" id="ARBA00022679"/>
    </source>
</evidence>
<dbReference type="InterPro" id="IPR001789">
    <property type="entry name" value="Sig_transdc_resp-reg_receiver"/>
</dbReference>
<comment type="subcellular location">
    <subcellularLocation>
        <location evidence="2">Membrane</location>
    </subcellularLocation>
</comment>
<dbReference type="PANTHER" id="PTHR45339">
    <property type="entry name" value="HYBRID SIGNAL TRANSDUCTION HISTIDINE KINASE J"/>
    <property type="match status" value="1"/>
</dbReference>
<evidence type="ECO:0000256" key="8">
    <source>
        <dbReference type="PROSITE-ProRule" id="PRU00169"/>
    </source>
</evidence>
<keyword evidence="6 12" id="KW-0418">Kinase</keyword>
<dbReference type="CDD" id="cd16922">
    <property type="entry name" value="HATPase_EvgS-ArcB-TorS-like"/>
    <property type="match status" value="1"/>
</dbReference>
<dbReference type="GO" id="GO:0016020">
    <property type="term" value="C:membrane"/>
    <property type="evidence" value="ECO:0007669"/>
    <property type="project" value="UniProtKB-SubCell"/>
</dbReference>
<dbReference type="Proteomes" id="UP000198519">
    <property type="component" value="Unassembled WGS sequence"/>
</dbReference>
<evidence type="ECO:0000256" key="6">
    <source>
        <dbReference type="ARBA" id="ARBA00022777"/>
    </source>
</evidence>
<keyword evidence="4 8" id="KW-0597">Phosphoprotein</keyword>
<dbReference type="InterPro" id="IPR004358">
    <property type="entry name" value="Sig_transdc_His_kin-like_C"/>
</dbReference>
<dbReference type="Pfam" id="PF02518">
    <property type="entry name" value="HATPase_c"/>
    <property type="match status" value="1"/>
</dbReference>
<keyword evidence="7" id="KW-0902">Two-component regulatory system</keyword>
<name>A0A1I4PE14_9GAMM</name>
<dbReference type="PANTHER" id="PTHR45339:SF1">
    <property type="entry name" value="HYBRID SIGNAL TRANSDUCTION HISTIDINE KINASE J"/>
    <property type="match status" value="1"/>
</dbReference>
<dbReference type="PROSITE" id="PS50109">
    <property type="entry name" value="HIS_KIN"/>
    <property type="match status" value="1"/>
</dbReference>
<dbReference type="Gene3D" id="6.10.340.10">
    <property type="match status" value="1"/>
</dbReference>
<dbReference type="SUPFAM" id="SSF55874">
    <property type="entry name" value="ATPase domain of HSP90 chaperone/DNA topoisomerase II/histidine kinase"/>
    <property type="match status" value="1"/>
</dbReference>
<evidence type="ECO:0000259" key="11">
    <source>
        <dbReference type="PROSITE" id="PS50885"/>
    </source>
</evidence>
<sequence>MKARHRPLSRKLLGLVVVPALLMFLMLLFFFTSARIADAQKELARSSQLLAENLAPAVEYAVVSGNTRLLNQIIERALDKSSAEWIRVTDIGGRVMGSISRNVTPEGATLDVFKADILQQPLDMTDPRNGSWFEPSFGFTNSTLRLGTVEVGVSPGVIAARQNDILWSSIIVGLSLLLFTMLVSRRTLTGLVEPIHMLSQRIEALSKGEYHQQPESTSPKTLEVAKLENQLNALARHLESLKSSRDQVLSATENAREKAEAANRAKSEFLAVMSHELRTPLNSMLGNLELIADEPLSDKQEDYLRTARRSTEDLLTVISDILDISRMDRGKLALDNSAFDVRQLIQNCVATYRHVAEQHGLTLVLRFLGSWPEQARVQGDPARFRKILAGLLDNAIKFTEQGGVTVLAEWQYLEDTCMVLQCTVQDSGNGIPQDRLSEIFKPFELLDSSHSRQHGGTGIGLALVQKLVELMGGHVNLETDFGIGSAFSIEIPFELDLPEPVEPEAPPSPQRNKERSLEAVRALVVEDNHVNQRVASALMSRLGFETDAVSNGHDAVQRFCSGQFNYQVVLMDCQMPVMDGYEATRTIREWESQNGHPRIPIIALTADVLPGTQAACHSAGMDDYISKPVRREQLRATLSRWLSI</sequence>
<proteinExistence type="predicted"/>
<evidence type="ECO:0000313" key="13">
    <source>
        <dbReference type="Proteomes" id="UP000198519"/>
    </source>
</evidence>
<feature type="domain" description="Response regulatory" evidence="10">
    <location>
        <begin position="521"/>
        <end position="642"/>
    </location>
</feature>
<evidence type="ECO:0000313" key="12">
    <source>
        <dbReference type="EMBL" id="SFM26001.1"/>
    </source>
</evidence>
<dbReference type="FunFam" id="3.30.565.10:FF:000010">
    <property type="entry name" value="Sensor histidine kinase RcsC"/>
    <property type="match status" value="1"/>
</dbReference>
<dbReference type="Pfam" id="PF00512">
    <property type="entry name" value="HisKA"/>
    <property type="match status" value="1"/>
</dbReference>
<dbReference type="SUPFAM" id="SSF47384">
    <property type="entry name" value="Homodimeric domain of signal transducing histidine kinase"/>
    <property type="match status" value="1"/>
</dbReference>
<dbReference type="PRINTS" id="PR00344">
    <property type="entry name" value="BCTRLSENSOR"/>
</dbReference>
<evidence type="ECO:0000256" key="7">
    <source>
        <dbReference type="ARBA" id="ARBA00023012"/>
    </source>
</evidence>
<dbReference type="InterPro" id="IPR011006">
    <property type="entry name" value="CheY-like_superfamily"/>
</dbReference>
<dbReference type="Gene3D" id="3.30.565.10">
    <property type="entry name" value="Histidine kinase-like ATPase, C-terminal domain"/>
    <property type="match status" value="1"/>
</dbReference>
<dbReference type="PROSITE" id="PS50110">
    <property type="entry name" value="RESPONSE_REGULATORY"/>
    <property type="match status" value="1"/>
</dbReference>